<proteinExistence type="predicted"/>
<feature type="region of interest" description="Disordered" evidence="1">
    <location>
        <begin position="1"/>
        <end position="42"/>
    </location>
</feature>
<gene>
    <name evidence="2" type="ORF">EGW08_014649</name>
</gene>
<evidence type="ECO:0000313" key="2">
    <source>
        <dbReference type="EMBL" id="RUS77591.1"/>
    </source>
</evidence>
<dbReference type="Proteomes" id="UP000271974">
    <property type="component" value="Unassembled WGS sequence"/>
</dbReference>
<organism evidence="2 3">
    <name type="scientific">Elysia chlorotica</name>
    <name type="common">Eastern emerald elysia</name>
    <name type="synonym">Sea slug</name>
    <dbReference type="NCBI Taxonomy" id="188477"/>
    <lineage>
        <taxon>Eukaryota</taxon>
        <taxon>Metazoa</taxon>
        <taxon>Spiralia</taxon>
        <taxon>Lophotrochozoa</taxon>
        <taxon>Mollusca</taxon>
        <taxon>Gastropoda</taxon>
        <taxon>Heterobranchia</taxon>
        <taxon>Euthyneura</taxon>
        <taxon>Panpulmonata</taxon>
        <taxon>Sacoglossa</taxon>
        <taxon>Placobranchoidea</taxon>
        <taxon>Plakobranchidae</taxon>
        <taxon>Elysia</taxon>
    </lineage>
</organism>
<feature type="non-terminal residue" evidence="2">
    <location>
        <position position="123"/>
    </location>
</feature>
<dbReference type="AlphaFoldDB" id="A0A3S0ZLE4"/>
<evidence type="ECO:0000256" key="1">
    <source>
        <dbReference type="SAM" id="MobiDB-lite"/>
    </source>
</evidence>
<accession>A0A3S0ZLE4</accession>
<sequence>DNAIPSRHSGYLDTDILPSPYDSELDSGIANDEQLSGTYMGRSRSEHYNPFFIRSLEPETAPEVGVEETRPKSNLDVVEFEESLQLSVSNLSTQESAYLSPYQEENDNGYIRMYAKRSAENTH</sequence>
<keyword evidence="3" id="KW-1185">Reference proteome</keyword>
<comment type="caution">
    <text evidence="2">The sequence shown here is derived from an EMBL/GenBank/DDBJ whole genome shotgun (WGS) entry which is preliminary data.</text>
</comment>
<reference evidence="2 3" key="1">
    <citation type="submission" date="2019-01" db="EMBL/GenBank/DDBJ databases">
        <title>A draft genome assembly of the solar-powered sea slug Elysia chlorotica.</title>
        <authorList>
            <person name="Cai H."/>
            <person name="Li Q."/>
            <person name="Fang X."/>
            <person name="Li J."/>
            <person name="Curtis N.E."/>
            <person name="Altenburger A."/>
            <person name="Shibata T."/>
            <person name="Feng M."/>
            <person name="Maeda T."/>
            <person name="Schwartz J.A."/>
            <person name="Shigenobu S."/>
            <person name="Lundholm N."/>
            <person name="Nishiyama T."/>
            <person name="Yang H."/>
            <person name="Hasebe M."/>
            <person name="Li S."/>
            <person name="Pierce S.K."/>
            <person name="Wang J."/>
        </authorList>
    </citation>
    <scope>NUCLEOTIDE SEQUENCE [LARGE SCALE GENOMIC DNA]</scope>
    <source>
        <strain evidence="2">EC2010</strain>
        <tissue evidence="2">Whole organism of an adult</tissue>
    </source>
</reference>
<feature type="non-terminal residue" evidence="2">
    <location>
        <position position="1"/>
    </location>
</feature>
<evidence type="ECO:0000313" key="3">
    <source>
        <dbReference type="Proteomes" id="UP000271974"/>
    </source>
</evidence>
<protein>
    <submittedName>
        <fullName evidence="2">Uncharacterized protein</fullName>
    </submittedName>
</protein>
<name>A0A3S0ZLE4_ELYCH</name>
<dbReference type="EMBL" id="RQTK01000569">
    <property type="protein sequence ID" value="RUS77591.1"/>
    <property type="molecule type" value="Genomic_DNA"/>
</dbReference>